<accession>A0A1M6QU00</accession>
<keyword evidence="1" id="KW-0051">Antiviral defense</keyword>
<keyword evidence="4" id="KW-1185">Reference proteome</keyword>
<name>A0A1M6QU00_9AQUI</name>
<dbReference type="STRING" id="381751.SAMN05444391_0396"/>
<dbReference type="InterPro" id="IPR005537">
    <property type="entry name" value="RAMP_III_fam"/>
</dbReference>
<dbReference type="GO" id="GO:0051607">
    <property type="term" value="P:defense response to virus"/>
    <property type="evidence" value="ECO:0007669"/>
    <property type="project" value="UniProtKB-KW"/>
</dbReference>
<dbReference type="PANTHER" id="PTHR39965:SF1">
    <property type="entry name" value="CRISPR SYSTEM CMR SUBUNIT CMR6"/>
    <property type="match status" value="1"/>
</dbReference>
<proteinExistence type="predicted"/>
<dbReference type="Proteomes" id="UP000189810">
    <property type="component" value="Chromosome I"/>
</dbReference>
<evidence type="ECO:0000259" key="2">
    <source>
        <dbReference type="Pfam" id="PF03787"/>
    </source>
</evidence>
<reference evidence="3 4" key="1">
    <citation type="submission" date="2016-11" db="EMBL/GenBank/DDBJ databases">
        <authorList>
            <person name="Jaros S."/>
            <person name="Januszkiewicz K."/>
            <person name="Wedrychowicz H."/>
        </authorList>
    </citation>
    <scope>NUCLEOTIDE SEQUENCE [LARGE SCALE GENOMIC DNA]</scope>
    <source>
        <strain evidence="3 4">DSM 19557</strain>
    </source>
</reference>
<feature type="domain" description="CRISPR type III-associated protein" evidence="2">
    <location>
        <begin position="81"/>
        <end position="283"/>
    </location>
</feature>
<dbReference type="Pfam" id="PF03787">
    <property type="entry name" value="RAMPs"/>
    <property type="match status" value="1"/>
</dbReference>
<organism evidence="3 4">
    <name type="scientific">Thermocrinis minervae</name>
    <dbReference type="NCBI Taxonomy" id="381751"/>
    <lineage>
        <taxon>Bacteria</taxon>
        <taxon>Pseudomonadati</taxon>
        <taxon>Aquificota</taxon>
        <taxon>Aquificia</taxon>
        <taxon>Aquificales</taxon>
        <taxon>Aquificaceae</taxon>
        <taxon>Thermocrinis</taxon>
    </lineage>
</organism>
<gene>
    <name evidence="3" type="ORF">SAMN05444391_0396</name>
</gene>
<dbReference type="PANTHER" id="PTHR39965">
    <property type="entry name" value="CRISPR SYSTEM CMR SUBUNIT CMR6"/>
    <property type="match status" value="1"/>
</dbReference>
<evidence type="ECO:0000313" key="4">
    <source>
        <dbReference type="Proteomes" id="UP000189810"/>
    </source>
</evidence>
<evidence type="ECO:0000256" key="1">
    <source>
        <dbReference type="ARBA" id="ARBA00023118"/>
    </source>
</evidence>
<dbReference type="EMBL" id="LT670846">
    <property type="protein sequence ID" value="SHK23799.1"/>
    <property type="molecule type" value="Genomic_DNA"/>
</dbReference>
<dbReference type="InterPro" id="IPR010172">
    <property type="entry name" value="CRISPR-assoc_prot_TM1791"/>
</dbReference>
<dbReference type="AlphaFoldDB" id="A0A1M6QU00"/>
<protein>
    <submittedName>
        <fullName evidence="3">CRISPR-associated protein, Cmr6 family</fullName>
    </submittedName>
</protein>
<evidence type="ECO:0000313" key="3">
    <source>
        <dbReference type="EMBL" id="SHK23799.1"/>
    </source>
</evidence>
<sequence length="289" mass="33602">MKIENIKEIESIENISLAFNKLLPMIEIIKIEKEKKEEKHISARFLSNLKEVLRKKYYAKDVVRLYNAAENLTIKMRKFTLKAGYRLAIGLGNPSFIENGFAFYPTYGIPYIPGSSLKGITRNLFILIVSEHLNRDAKSVEEDLMNEKFDNSKVPLYLFEDNFGEWELQETFNVLFGTKNREGKVIFFDAFPKSLTLDDIEIDIMNPHYQPYYTNPKEKPPIDCYNPVPIHYMVLKEGVEFEFVLGVANDTDPRYLELAERLLKAVLKSFGVGAKRRKGYGWFIEEANR</sequence>
<dbReference type="NCBIfam" id="TIGR01898">
    <property type="entry name" value="cas_TM1791_cmr6"/>
    <property type="match status" value="1"/>
</dbReference>